<name>A0ABV0YWT9_9TELE</name>
<protein>
    <submittedName>
        <fullName evidence="1">Uncharacterized protein</fullName>
    </submittedName>
</protein>
<keyword evidence="2" id="KW-1185">Reference proteome</keyword>
<sequence>MCLKSVGGTPSQQKLSVIMNLLKFDLRQPFCPCSVVSAPTPTRSCPEMSSRDACWSGFNFFTCDCFLHDETQSKHLSLQQFSASESAVSEPAEITCRIALPVSR</sequence>
<comment type="caution">
    <text evidence="1">The sequence shown here is derived from an EMBL/GenBank/DDBJ whole genome shotgun (WGS) entry which is preliminary data.</text>
</comment>
<evidence type="ECO:0000313" key="1">
    <source>
        <dbReference type="EMBL" id="MEQ2297905.1"/>
    </source>
</evidence>
<gene>
    <name evidence="1" type="ORF">AMECASPLE_039556</name>
</gene>
<evidence type="ECO:0000313" key="2">
    <source>
        <dbReference type="Proteomes" id="UP001469553"/>
    </source>
</evidence>
<organism evidence="1 2">
    <name type="scientific">Ameca splendens</name>
    <dbReference type="NCBI Taxonomy" id="208324"/>
    <lineage>
        <taxon>Eukaryota</taxon>
        <taxon>Metazoa</taxon>
        <taxon>Chordata</taxon>
        <taxon>Craniata</taxon>
        <taxon>Vertebrata</taxon>
        <taxon>Euteleostomi</taxon>
        <taxon>Actinopterygii</taxon>
        <taxon>Neopterygii</taxon>
        <taxon>Teleostei</taxon>
        <taxon>Neoteleostei</taxon>
        <taxon>Acanthomorphata</taxon>
        <taxon>Ovalentaria</taxon>
        <taxon>Atherinomorphae</taxon>
        <taxon>Cyprinodontiformes</taxon>
        <taxon>Goodeidae</taxon>
        <taxon>Ameca</taxon>
    </lineage>
</organism>
<dbReference type="EMBL" id="JAHRIP010046120">
    <property type="protein sequence ID" value="MEQ2297905.1"/>
    <property type="molecule type" value="Genomic_DNA"/>
</dbReference>
<dbReference type="Proteomes" id="UP001469553">
    <property type="component" value="Unassembled WGS sequence"/>
</dbReference>
<accession>A0ABV0YWT9</accession>
<reference evidence="1 2" key="1">
    <citation type="submission" date="2021-06" db="EMBL/GenBank/DDBJ databases">
        <authorList>
            <person name="Palmer J.M."/>
        </authorList>
    </citation>
    <scope>NUCLEOTIDE SEQUENCE [LARGE SCALE GENOMIC DNA]</scope>
    <source>
        <strain evidence="1 2">AS_MEX2019</strain>
        <tissue evidence="1">Muscle</tissue>
    </source>
</reference>
<proteinExistence type="predicted"/>